<organism evidence="1 2">
    <name type="scientific">Paenibacillus naphthalenovorans</name>
    <dbReference type="NCBI Taxonomy" id="162209"/>
    <lineage>
        <taxon>Bacteria</taxon>
        <taxon>Bacillati</taxon>
        <taxon>Bacillota</taxon>
        <taxon>Bacilli</taxon>
        <taxon>Bacillales</taxon>
        <taxon>Paenibacillaceae</taxon>
        <taxon>Paenibacillus</taxon>
    </lineage>
</organism>
<dbReference type="OrthoDB" id="9952298at2"/>
<accession>A0A0U2VF09</accession>
<keyword evidence="2" id="KW-1185">Reference proteome</keyword>
<dbReference type="KEGG" id="pnp:IJ22_17410"/>
<sequence length="87" mass="10397">MQFVDKLKDFFKYNEGAYYLITDNTGYNTILRVDDVVFETVNTEKFIAEHIGEIEEYFYTDKDYRLDFTVKGKQYFLINYDDGVVSI</sequence>
<dbReference type="Proteomes" id="UP000061660">
    <property type="component" value="Chromosome"/>
</dbReference>
<reference evidence="1 2" key="2">
    <citation type="journal article" date="2016" name="Genome Announc.">
        <title>Complete Genome Sequences of Two Interactive Moderate Thermophiles, Paenibacillus napthalenovorans 32O-Y and Paenibacillus sp. 32O-W.</title>
        <authorList>
            <person name="Butler R.R.III."/>
            <person name="Wang J."/>
            <person name="Stark B.C."/>
            <person name="Pombert J.F."/>
        </authorList>
    </citation>
    <scope>NUCLEOTIDE SEQUENCE [LARGE SCALE GENOMIC DNA]</scope>
    <source>
        <strain evidence="1 2">32O-Y</strain>
    </source>
</reference>
<name>A0A0U2VF09_9BACL</name>
<protein>
    <submittedName>
        <fullName evidence="1">Uncharacterized protein</fullName>
    </submittedName>
</protein>
<evidence type="ECO:0000313" key="1">
    <source>
        <dbReference type="EMBL" id="ALS22115.1"/>
    </source>
</evidence>
<reference evidence="2" key="1">
    <citation type="submission" date="2015-12" db="EMBL/GenBank/DDBJ databases">
        <title>Complete genome sequences of two moderately thermophilic Paenibacillus species.</title>
        <authorList>
            <person name="Butler R.III."/>
            <person name="Wang J."/>
            <person name="Stark B.C."/>
            <person name="Pombert J.-F."/>
        </authorList>
    </citation>
    <scope>NUCLEOTIDE SEQUENCE [LARGE SCALE GENOMIC DNA]</scope>
    <source>
        <strain evidence="2">32O-Y</strain>
    </source>
</reference>
<dbReference type="STRING" id="162209.IJ22_17410"/>
<dbReference type="AlphaFoldDB" id="A0A0U2VF09"/>
<dbReference type="EMBL" id="CP013652">
    <property type="protein sequence ID" value="ALS22115.1"/>
    <property type="molecule type" value="Genomic_DNA"/>
</dbReference>
<dbReference type="PATRIC" id="fig|162209.4.peg.1845"/>
<evidence type="ECO:0000313" key="2">
    <source>
        <dbReference type="Proteomes" id="UP000061660"/>
    </source>
</evidence>
<gene>
    <name evidence="1" type="ORF">IJ22_17410</name>
</gene>
<dbReference type="RefSeq" id="WP_062408439.1">
    <property type="nucleotide sequence ID" value="NZ_CP013652.1"/>
</dbReference>
<proteinExistence type="predicted"/>